<reference evidence="7" key="1">
    <citation type="journal article" date="2020" name="mSystems">
        <title>Genome- and Community-Level Interaction Insights into Carbon Utilization and Element Cycling Functions of Hydrothermarchaeota in Hydrothermal Sediment.</title>
        <authorList>
            <person name="Zhou Z."/>
            <person name="Liu Y."/>
            <person name="Xu W."/>
            <person name="Pan J."/>
            <person name="Luo Z.H."/>
            <person name="Li M."/>
        </authorList>
    </citation>
    <scope>NUCLEOTIDE SEQUENCE [LARGE SCALE GENOMIC DNA]</scope>
    <source>
        <strain evidence="7">SpSt-468</strain>
    </source>
</reference>
<dbReference type="InterPro" id="IPR013783">
    <property type="entry name" value="Ig-like_fold"/>
</dbReference>
<evidence type="ECO:0008006" key="8">
    <source>
        <dbReference type="Google" id="ProtNLM"/>
    </source>
</evidence>
<protein>
    <recommendedName>
        <fullName evidence="8">Right handed beta helix domain-containing protein</fullName>
    </recommendedName>
</protein>
<feature type="transmembrane region" description="Helical" evidence="1">
    <location>
        <begin position="1803"/>
        <end position="1823"/>
    </location>
</feature>
<gene>
    <name evidence="7" type="ORF">ENS19_05880</name>
</gene>
<dbReference type="SMART" id="SM00710">
    <property type="entry name" value="PbH1"/>
    <property type="match status" value="10"/>
</dbReference>
<evidence type="ECO:0000259" key="2">
    <source>
        <dbReference type="Pfam" id="PF05048"/>
    </source>
</evidence>
<feature type="domain" description="Right handed beta helix" evidence="4">
    <location>
        <begin position="139"/>
        <end position="281"/>
    </location>
</feature>
<dbReference type="InterPro" id="IPR022441">
    <property type="entry name" value="Para_beta_helix_rpt-2"/>
</dbReference>
<dbReference type="InterPro" id="IPR012334">
    <property type="entry name" value="Pectin_lyas_fold"/>
</dbReference>
<dbReference type="InterPro" id="IPR007742">
    <property type="entry name" value="NosD_dom"/>
</dbReference>
<dbReference type="InterPro" id="IPR006626">
    <property type="entry name" value="PbH1"/>
</dbReference>
<keyword evidence="1" id="KW-0472">Membrane</keyword>
<dbReference type="Pfam" id="PF13750">
    <property type="entry name" value="Big_3_3"/>
    <property type="match status" value="2"/>
</dbReference>
<dbReference type="EMBL" id="DSTX01000011">
    <property type="protein sequence ID" value="HFK20798.1"/>
    <property type="molecule type" value="Genomic_DNA"/>
</dbReference>
<evidence type="ECO:0000256" key="1">
    <source>
        <dbReference type="SAM" id="Phobius"/>
    </source>
</evidence>
<feature type="domain" description="Periplasmic copper-binding protein NosD beta helix" evidence="2">
    <location>
        <begin position="408"/>
        <end position="553"/>
    </location>
</feature>
<dbReference type="InterPro" id="IPR011050">
    <property type="entry name" value="Pectin_lyase_fold/virulence"/>
</dbReference>
<organism evidence="7">
    <name type="scientific">Candidatus Methanomethylicus mesodigestus</name>
    <dbReference type="NCBI Taxonomy" id="1867258"/>
    <lineage>
        <taxon>Archaea</taxon>
        <taxon>Thermoproteota</taxon>
        <taxon>Methanosuratincolia</taxon>
        <taxon>Candidatus Methanomethylicales</taxon>
        <taxon>Candidatus Methanomethylicaceae</taxon>
        <taxon>Candidatus Methanomethylicus</taxon>
    </lineage>
</organism>
<dbReference type="InterPro" id="IPR022038">
    <property type="entry name" value="Ig-like_bact"/>
</dbReference>
<feature type="domain" description="Ig-like" evidence="5">
    <location>
        <begin position="1023"/>
        <end position="1065"/>
    </location>
</feature>
<sequence>MLKIFLLRLIDMDKFSYNLRILCIVLLVIVALSASSPSPIKAGTIVVGEFGYWDAGGMYYSSSTPIQSAINSATSGDVILLVGASYTENVEVNKTVTIRGASSHIISPANSSLPTFNISSANSILYDLYVNGGSFAFKVWGNFTTLTNNTAVGGGIGFYVAPYAYNCTLTGNRALNSTVTGYQAWGSYNTLTGNNATWCNYSFSVYNQNNTLIGNLADRCDHGFSLYVGSSTLTNNTAIGGDTGFYLGNLAGNCTLTGNRALNSTYAGYYITTPYNALTGNNATWCNYSFIFAAGTLAALNNTLIGNLADRCDHGFSLYVGSSTLTNNTAIGGDTGFYLGNLAGNCTLTGNRALNSTYAGYYITTPYNALTGNNATWCNYSFIFAAGTLAALNNTLIGNLADRCDHGFVLHYGFSTIENNTAVGGDTGFYLALFAPACTLTGNRALNSTYAGYYISSINNTLKSNEASWGAGVGFFLQYTGNNNLTGNVARSNGGVGFFLNQSINNTVTMNYASGNSGGGVRLKNCSGNAVTWNDFINTVNSYDDSLNLWDWNYFSDYSGVDRNGDGAGDTPYSVPGGSNLDLHPRIHDGDLPTVVSVLPANGSFHPYVGTISAQYSDATSNVNSSLCKLILDNVDVTLNASFATHNMSFSGTLGEGSHSVRMYLEDFYGNGMWYNWSFGVDVTPPSIHPVSPPNGTLIADSTPALCFGYSDSLSGVSLLSVRLFLDGINVTSSASINGTMACYLASSPLSDGSHNATISVADAVGNNASSTVIFTVDATPPSISLISPTNSAYPSIPLINSSVADALSGVHTVLAEIDGSYNLTLVLVAGFYSAALDLPDGHHYVRVIANDTVGNAASSPSVHFTVDTTPPSIAIASPQNLTYGYSSMKINASASDALSGVHTVLAEIDGSYNLTLALDGDFYVSVDINFADGVHHIRVIANDTVGNANSTPLVHLTVDTTPPSIDINYPIPSSPYYGSADMLINASASDALSGVHTVLAELNGVQNVTLLPDGAFFVTEVTLAEGNYTLRIIANDTVGNTAQADYGGAFYIDLTPPSITVEAPANATYASNHITINASAYDSISGTHTVIAEVDGSHNYTLPMSSPYYSAALDLPDGHHYVRVIANDTVGNAASSPSVHFTVDTTPPSVIINAPSDSAVYASGEVLINVTATDSLSAIHTVVAEVGGQNVTLLPDGAAFVGSCSLSDRAYVLRIYANDTAGNTNSTQSVSFAIDTAPPSVSIISPASGSSYAFLPTIRVLAVDALSGVHTVLAEIDGSYNLTLVLVAGFYTGSIQPPLPDGHHYVRVIANDTVGNAAAESSSFLLDASPPTLSVTSPLPSSCSRNSSVTISATFSDEISAVSVASIRLDGTELSSSASVTATALSLEVALSDGQHDLSITVTDALGNSATASFRFCVDTRPPVLASCSHENGTFVRDRAVTIHFAFQDAVSGVERSTASASIDGYPAALAVEGTPGGANLSISALLDEGEHLIEVSVADAAGNRATAALRITVDLSPPQVIALQPEAGAIASGISAISAEFIDDYGVDPRSVRVFVDGVDLTTFSHASASGFSLSMALAEGEHRVRVAAADLAGNAVYEEWSFTIDATPPYVSLLSPLNNTATSNNAPLISLSFHDIGSGINASSASLLLDGVDLTPYANVSSSAISYAPSQPLSEGVHQALFEISDLAGNTRAVMIAFTVDTVPPARPTSPLSNSSAVSAGDFQFSASLPGGATPGTFSLYVDGVDRTPSAVVEGDWIICTIDLAEGIHSITLEVEDAAGNVASSTWIVNAVAQTAAPDLGQLATVAVAVVAALGAVALLRLRHKK</sequence>
<dbReference type="InterPro" id="IPR039448">
    <property type="entry name" value="Beta_helix"/>
</dbReference>
<dbReference type="NCBIfam" id="TIGR03804">
    <property type="entry name" value="para_beta_helix"/>
    <property type="match status" value="2"/>
</dbReference>
<dbReference type="InterPro" id="IPR044016">
    <property type="entry name" value="Big_13"/>
</dbReference>
<proteinExistence type="predicted"/>
<dbReference type="Gene3D" id="2.60.40.10">
    <property type="entry name" value="Immunoglobulins"/>
    <property type="match status" value="12"/>
</dbReference>
<dbReference type="Pfam" id="PF19077">
    <property type="entry name" value="Big_13"/>
    <property type="match status" value="1"/>
</dbReference>
<dbReference type="Pfam" id="PF12245">
    <property type="entry name" value="Big_3_2"/>
    <property type="match status" value="1"/>
</dbReference>
<evidence type="ECO:0000259" key="5">
    <source>
        <dbReference type="Pfam" id="PF13750"/>
    </source>
</evidence>
<evidence type="ECO:0000259" key="3">
    <source>
        <dbReference type="Pfam" id="PF12245"/>
    </source>
</evidence>
<evidence type="ECO:0000313" key="7">
    <source>
        <dbReference type="EMBL" id="HFK20798.1"/>
    </source>
</evidence>
<evidence type="ECO:0000259" key="6">
    <source>
        <dbReference type="Pfam" id="PF19077"/>
    </source>
</evidence>
<dbReference type="Pfam" id="PF05048">
    <property type="entry name" value="NosD"/>
    <property type="match status" value="1"/>
</dbReference>
<dbReference type="Pfam" id="PF13229">
    <property type="entry name" value="Beta_helix"/>
    <property type="match status" value="1"/>
</dbReference>
<name>A0A7C3J4X2_9CREN</name>
<evidence type="ECO:0000259" key="4">
    <source>
        <dbReference type="Pfam" id="PF13229"/>
    </source>
</evidence>
<keyword evidence="1" id="KW-0812">Transmembrane</keyword>
<feature type="domain" description="Ig-like" evidence="5">
    <location>
        <begin position="1115"/>
        <end position="1185"/>
    </location>
</feature>
<dbReference type="SUPFAM" id="SSF51126">
    <property type="entry name" value="Pectin lyase-like"/>
    <property type="match status" value="3"/>
</dbReference>
<comment type="caution">
    <text evidence="7">The sequence shown here is derived from an EMBL/GenBank/DDBJ whole genome shotgun (WGS) entry which is preliminary data.</text>
</comment>
<accession>A0A7C3J4X2</accession>
<keyword evidence="1" id="KW-1133">Transmembrane helix</keyword>
<feature type="domain" description="Ig-like" evidence="3">
    <location>
        <begin position="1665"/>
        <end position="1704"/>
    </location>
</feature>
<dbReference type="Gene3D" id="2.160.20.10">
    <property type="entry name" value="Single-stranded right-handed beta-helix, Pectin lyase-like"/>
    <property type="match status" value="2"/>
</dbReference>
<feature type="domain" description="Bacterial Ig-like" evidence="6">
    <location>
        <begin position="1362"/>
        <end position="1421"/>
    </location>
</feature>